<comment type="caution">
    <text evidence="2">The sequence shown here is derived from an EMBL/GenBank/DDBJ whole genome shotgun (WGS) entry which is preliminary data.</text>
</comment>
<dbReference type="Proteomes" id="UP000281028">
    <property type="component" value="Unassembled WGS sequence"/>
</dbReference>
<proteinExistence type="predicted"/>
<accession>A0A9Q5D980</accession>
<keyword evidence="1" id="KW-0732">Signal</keyword>
<organism evidence="2 3">
    <name type="scientific">Chitinophaga solisilvae</name>
    <dbReference type="NCBI Taxonomy" id="1233460"/>
    <lineage>
        <taxon>Bacteria</taxon>
        <taxon>Pseudomonadati</taxon>
        <taxon>Bacteroidota</taxon>
        <taxon>Chitinophagia</taxon>
        <taxon>Chitinophagales</taxon>
        <taxon>Chitinophagaceae</taxon>
        <taxon>Chitinophaga</taxon>
    </lineage>
</organism>
<name>A0A9Q5D980_9BACT</name>
<dbReference type="Pfam" id="PF07617">
    <property type="entry name" value="DUF1579"/>
    <property type="match status" value="1"/>
</dbReference>
<keyword evidence="3" id="KW-1185">Reference proteome</keyword>
<evidence type="ECO:0000256" key="1">
    <source>
        <dbReference type="SAM" id="SignalP"/>
    </source>
</evidence>
<evidence type="ECO:0000313" key="3">
    <source>
        <dbReference type="Proteomes" id="UP000281028"/>
    </source>
</evidence>
<dbReference type="OrthoDB" id="277821at2"/>
<feature type="signal peptide" evidence="1">
    <location>
        <begin position="1"/>
        <end position="20"/>
    </location>
</feature>
<protein>
    <submittedName>
        <fullName evidence="2">DUF1579 domain-containing protein</fullName>
    </submittedName>
</protein>
<evidence type="ECO:0000313" key="2">
    <source>
        <dbReference type="EMBL" id="NSL86142.1"/>
    </source>
</evidence>
<reference evidence="2" key="1">
    <citation type="submission" date="2020-05" db="EMBL/GenBank/DDBJ databases">
        <title>Chitinophaga laudate sp. nov., isolated from a tropical peat swamp.</title>
        <authorList>
            <person name="Goh C.B.S."/>
            <person name="Lee M.S."/>
            <person name="Parimannan S."/>
            <person name="Pasbakhsh P."/>
            <person name="Yule C.M."/>
            <person name="Rajandas H."/>
            <person name="Loke S."/>
            <person name="Croft L."/>
            <person name="Tan J.B.L."/>
        </authorList>
    </citation>
    <scope>NUCLEOTIDE SEQUENCE</scope>
    <source>
        <strain evidence="2">Mgbs1</strain>
    </source>
</reference>
<dbReference type="EMBL" id="RIAR02000001">
    <property type="protein sequence ID" value="NSL86142.1"/>
    <property type="molecule type" value="Genomic_DNA"/>
</dbReference>
<dbReference type="AlphaFoldDB" id="A0A9Q5D980"/>
<gene>
    <name evidence="2" type="ORF">ECE50_004815</name>
</gene>
<sequence length="189" mass="21084">MKTLTLLSVALCLFVATAFAQQDSAAMQKACMEYATPGPEHQLLGKGAGNWSTDLSFWPSPGSPAQHAAGNCTTKMILGDRYQESRFSGDMMGMPFEGIGTTAFDNARKLYISTWIDNMGTGLSVMEGKWDPAAKALILHGKMVDPATHQEMKVREVIRWQDDNHHTMEMYRMVNGKEIKDMEIKFTRK</sequence>
<feature type="chain" id="PRO_5040254613" evidence="1">
    <location>
        <begin position="21"/>
        <end position="189"/>
    </location>
</feature>
<dbReference type="InterPro" id="IPR011473">
    <property type="entry name" value="DUF1579"/>
</dbReference>